<dbReference type="RefSeq" id="WP_209942801.1">
    <property type="nucleotide sequence ID" value="NZ_JAGGJU010000002.1"/>
</dbReference>
<dbReference type="NCBIfam" id="NF037995">
    <property type="entry name" value="TRAP_S1"/>
    <property type="match status" value="1"/>
</dbReference>
<dbReference type="Gene3D" id="3.40.190.170">
    <property type="entry name" value="Bacterial extracellular solute-binding protein, family 7"/>
    <property type="match status" value="1"/>
</dbReference>
<accession>A0ABS4DV87</accession>
<evidence type="ECO:0000256" key="2">
    <source>
        <dbReference type="SAM" id="SignalP"/>
    </source>
</evidence>
<dbReference type="InterPro" id="IPR018389">
    <property type="entry name" value="DctP_fam"/>
</dbReference>
<reference evidence="3 4" key="1">
    <citation type="submission" date="2021-03" db="EMBL/GenBank/DDBJ databases">
        <title>Genomic Encyclopedia of Type Strains, Phase IV (KMG-IV): sequencing the most valuable type-strain genomes for metagenomic binning, comparative biology and taxonomic classification.</title>
        <authorList>
            <person name="Goeker M."/>
        </authorList>
    </citation>
    <scope>NUCLEOTIDE SEQUENCE [LARGE SCALE GENOMIC DNA]</scope>
    <source>
        <strain evidence="3 4">DSM 21600</strain>
    </source>
</reference>
<feature type="signal peptide" evidence="2">
    <location>
        <begin position="1"/>
        <end position="22"/>
    </location>
</feature>
<dbReference type="InterPro" id="IPR038404">
    <property type="entry name" value="TRAP_DctP_sf"/>
</dbReference>
<comment type="caution">
    <text evidence="3">The sequence shown here is derived from an EMBL/GenBank/DDBJ whole genome shotgun (WGS) entry which is preliminary data.</text>
</comment>
<dbReference type="Pfam" id="PF03480">
    <property type="entry name" value="DctP"/>
    <property type="match status" value="1"/>
</dbReference>
<feature type="chain" id="PRO_5045402817" evidence="2">
    <location>
        <begin position="23"/>
        <end position="324"/>
    </location>
</feature>
<protein>
    <submittedName>
        <fullName evidence="3">TRAP-type C4-dicarboxylate transport system substrate-binding protein</fullName>
    </submittedName>
</protein>
<keyword evidence="4" id="KW-1185">Reference proteome</keyword>
<name>A0ABS4DV87_9HYPH</name>
<keyword evidence="1 2" id="KW-0732">Signal</keyword>
<evidence type="ECO:0000313" key="3">
    <source>
        <dbReference type="EMBL" id="MBP1849598.1"/>
    </source>
</evidence>
<evidence type="ECO:0000256" key="1">
    <source>
        <dbReference type="ARBA" id="ARBA00022729"/>
    </source>
</evidence>
<dbReference type="Proteomes" id="UP000759443">
    <property type="component" value="Unassembled WGS sequence"/>
</dbReference>
<gene>
    <name evidence="3" type="ORF">J2Z17_001019</name>
</gene>
<sequence length="324" mass="36016">MRFLKALALASLLSGVVVSAKAEDVINAVHFTPAQNGYAQSFLKFVKLVNEKGKGVVRIDVRGGPEVIPYPQLGTAQKSGLIDMLNAPAGAYLEMVPEGEVFSASTIKPWDARANGGWDFVNGIYEKKGNAHLLAHIDAGTGFHMFTVNKPEMTEDGAIDFTKLKIRASPLYRQFFEALGASVIVQNATDVYTSLERGVINANAYPVMGYASFGWDKFTKYRIDPSFFQVDVLVSMNKKKWDSLSDESKKILNEVSVEYEKQSYEANLKETDRLAKEMIDNGQQVVEMTGEGRDKFLATAAKASWDRMTERDPTNIETLHKYFP</sequence>
<organism evidence="3 4">
    <name type="scientific">Rhizobium halophytocola</name>
    <dbReference type="NCBI Taxonomy" id="735519"/>
    <lineage>
        <taxon>Bacteria</taxon>
        <taxon>Pseudomonadati</taxon>
        <taxon>Pseudomonadota</taxon>
        <taxon>Alphaproteobacteria</taxon>
        <taxon>Hyphomicrobiales</taxon>
        <taxon>Rhizobiaceae</taxon>
        <taxon>Rhizobium/Agrobacterium group</taxon>
        <taxon>Rhizobium</taxon>
    </lineage>
</organism>
<proteinExistence type="predicted"/>
<dbReference type="PANTHER" id="PTHR33376">
    <property type="match status" value="1"/>
</dbReference>
<dbReference type="EMBL" id="JAGGJU010000002">
    <property type="protein sequence ID" value="MBP1849598.1"/>
    <property type="molecule type" value="Genomic_DNA"/>
</dbReference>
<evidence type="ECO:0000313" key="4">
    <source>
        <dbReference type="Proteomes" id="UP000759443"/>
    </source>
</evidence>
<dbReference type="PANTHER" id="PTHR33376:SF5">
    <property type="entry name" value="EXTRACYTOPLASMIC SOLUTE RECEPTOR PROTEIN"/>
    <property type="match status" value="1"/>
</dbReference>